<evidence type="ECO:0000256" key="1">
    <source>
        <dbReference type="SAM" id="MobiDB-lite"/>
    </source>
</evidence>
<sequence length="60" mass="6231">MGAGGPPLGDLTAGVAPHPGAQLHGPRLAAQRFLAHRCLTSVKDRRSLPGLRNGPACPRR</sequence>
<name>A0AAC8TK75_9BACT</name>
<dbReference type="Proteomes" id="UP000035579">
    <property type="component" value="Chromosome"/>
</dbReference>
<accession>A0AAC8TK75</accession>
<feature type="region of interest" description="Disordered" evidence="1">
    <location>
        <begin position="1"/>
        <end position="23"/>
    </location>
</feature>
<organism evidence="2 3">
    <name type="scientific">Archangium gephyra</name>
    <dbReference type="NCBI Taxonomy" id="48"/>
    <lineage>
        <taxon>Bacteria</taxon>
        <taxon>Pseudomonadati</taxon>
        <taxon>Myxococcota</taxon>
        <taxon>Myxococcia</taxon>
        <taxon>Myxococcales</taxon>
        <taxon>Cystobacterineae</taxon>
        <taxon>Archangiaceae</taxon>
        <taxon>Archangium</taxon>
    </lineage>
</organism>
<dbReference type="KEGG" id="age:AA314_09307"/>
<gene>
    <name evidence="2" type="ORF">AA314_09307</name>
</gene>
<protein>
    <submittedName>
        <fullName evidence="2">Uncharacterized protein</fullName>
    </submittedName>
</protein>
<reference evidence="2 3" key="1">
    <citation type="submission" date="2015-05" db="EMBL/GenBank/DDBJ databases">
        <title>Genome assembly of Archangium gephyra DSM 2261.</title>
        <authorList>
            <person name="Sharma G."/>
            <person name="Subramanian S."/>
        </authorList>
    </citation>
    <scope>NUCLEOTIDE SEQUENCE [LARGE SCALE GENOMIC DNA]</scope>
    <source>
        <strain evidence="2 3">DSM 2261</strain>
    </source>
</reference>
<dbReference type="EMBL" id="CP011509">
    <property type="protein sequence ID" value="AKJ07681.1"/>
    <property type="molecule type" value="Genomic_DNA"/>
</dbReference>
<evidence type="ECO:0000313" key="2">
    <source>
        <dbReference type="EMBL" id="AKJ07681.1"/>
    </source>
</evidence>
<dbReference type="AlphaFoldDB" id="A0AAC8TK75"/>
<proteinExistence type="predicted"/>
<evidence type="ECO:0000313" key="3">
    <source>
        <dbReference type="Proteomes" id="UP000035579"/>
    </source>
</evidence>